<gene>
    <name evidence="1" type="ORF">GQ55_6G279300</name>
</gene>
<accession>A0A2T7DAG3</accession>
<dbReference type="EMBL" id="CM009754">
    <property type="protein sequence ID" value="PUZ52547.1"/>
    <property type="molecule type" value="Genomic_DNA"/>
</dbReference>
<protein>
    <submittedName>
        <fullName evidence="1">Uncharacterized protein</fullName>
    </submittedName>
</protein>
<organism evidence="1 2">
    <name type="scientific">Panicum hallii var. hallii</name>
    <dbReference type="NCBI Taxonomy" id="1504633"/>
    <lineage>
        <taxon>Eukaryota</taxon>
        <taxon>Viridiplantae</taxon>
        <taxon>Streptophyta</taxon>
        <taxon>Embryophyta</taxon>
        <taxon>Tracheophyta</taxon>
        <taxon>Spermatophyta</taxon>
        <taxon>Magnoliopsida</taxon>
        <taxon>Liliopsida</taxon>
        <taxon>Poales</taxon>
        <taxon>Poaceae</taxon>
        <taxon>PACMAD clade</taxon>
        <taxon>Panicoideae</taxon>
        <taxon>Panicodae</taxon>
        <taxon>Paniceae</taxon>
        <taxon>Panicinae</taxon>
        <taxon>Panicum</taxon>
        <taxon>Panicum sect. Panicum</taxon>
    </lineage>
</organism>
<dbReference type="AlphaFoldDB" id="A0A2T7DAG3"/>
<name>A0A2T7DAG3_9POAL</name>
<evidence type="ECO:0000313" key="2">
    <source>
        <dbReference type="Proteomes" id="UP000244336"/>
    </source>
</evidence>
<dbReference type="OrthoDB" id="10455379at2759"/>
<reference evidence="1 2" key="1">
    <citation type="submission" date="2018-04" db="EMBL/GenBank/DDBJ databases">
        <title>WGS assembly of Panicum hallii var. hallii HAL2.</title>
        <authorList>
            <person name="Lovell J."/>
            <person name="Jenkins J."/>
            <person name="Lowry D."/>
            <person name="Mamidi S."/>
            <person name="Sreedasyam A."/>
            <person name="Weng X."/>
            <person name="Barry K."/>
            <person name="Bonette J."/>
            <person name="Campitelli B."/>
            <person name="Daum C."/>
            <person name="Gordon S."/>
            <person name="Gould B."/>
            <person name="Lipzen A."/>
            <person name="MacQueen A."/>
            <person name="Palacio-Mejia J."/>
            <person name="Plott C."/>
            <person name="Shakirov E."/>
            <person name="Shu S."/>
            <person name="Yoshinaga Y."/>
            <person name="Zane M."/>
            <person name="Rokhsar D."/>
            <person name="Grimwood J."/>
            <person name="Schmutz J."/>
            <person name="Juenger T."/>
        </authorList>
    </citation>
    <scope>NUCLEOTIDE SEQUENCE [LARGE SCALE GENOMIC DNA]</scope>
    <source>
        <strain evidence="2">cv. HAL2</strain>
    </source>
</reference>
<sequence length="167" mass="18704">MAEAKFREELKSMVVSIKRSRTCIEITNNPEIIYFIGSILLAEPQFCYVVVDGDMVDDGFSYEATLPDGSVVPLVVDQFIVVEKGAFATFYIDRSAVNYNVNMINAVHFGDQEVSMFANVRVADFDKRQNIFFPGDRVNALGGSIESTWQFTSPFDAPHICSLYACK</sequence>
<evidence type="ECO:0000313" key="1">
    <source>
        <dbReference type="EMBL" id="PUZ52547.1"/>
    </source>
</evidence>
<proteinExistence type="predicted"/>
<dbReference type="Proteomes" id="UP000244336">
    <property type="component" value="Chromosome 6"/>
</dbReference>
<dbReference type="Gramene" id="PUZ52547">
    <property type="protein sequence ID" value="PUZ52547"/>
    <property type="gene ID" value="GQ55_6G279300"/>
</dbReference>
<keyword evidence="2" id="KW-1185">Reference proteome</keyword>